<dbReference type="AlphaFoldDB" id="A0A5N6KPX5"/>
<feature type="region of interest" description="Disordered" evidence="1">
    <location>
        <begin position="1"/>
        <end position="63"/>
    </location>
</feature>
<evidence type="ECO:0000256" key="1">
    <source>
        <dbReference type="SAM" id="MobiDB-lite"/>
    </source>
</evidence>
<dbReference type="EMBL" id="VIBQ01000009">
    <property type="protein sequence ID" value="KAB8337216.1"/>
    <property type="molecule type" value="Genomic_DNA"/>
</dbReference>
<feature type="compositionally biased region" description="Polar residues" evidence="1">
    <location>
        <begin position="26"/>
        <end position="49"/>
    </location>
</feature>
<dbReference type="Proteomes" id="UP000327013">
    <property type="component" value="Unassembled WGS sequence"/>
</dbReference>
<comment type="caution">
    <text evidence="2">The sequence shown here is derived from an EMBL/GenBank/DDBJ whole genome shotgun (WGS) entry which is preliminary data.</text>
</comment>
<organism evidence="2 3">
    <name type="scientific">Carpinus fangiana</name>
    <dbReference type="NCBI Taxonomy" id="176857"/>
    <lineage>
        <taxon>Eukaryota</taxon>
        <taxon>Viridiplantae</taxon>
        <taxon>Streptophyta</taxon>
        <taxon>Embryophyta</taxon>
        <taxon>Tracheophyta</taxon>
        <taxon>Spermatophyta</taxon>
        <taxon>Magnoliopsida</taxon>
        <taxon>eudicotyledons</taxon>
        <taxon>Gunneridae</taxon>
        <taxon>Pentapetalae</taxon>
        <taxon>rosids</taxon>
        <taxon>fabids</taxon>
        <taxon>Fagales</taxon>
        <taxon>Betulaceae</taxon>
        <taxon>Carpinus</taxon>
    </lineage>
</organism>
<evidence type="ECO:0000313" key="3">
    <source>
        <dbReference type="Proteomes" id="UP000327013"/>
    </source>
</evidence>
<keyword evidence="3" id="KW-1185">Reference proteome</keyword>
<name>A0A5N6KPX5_9ROSI</name>
<reference evidence="2 3" key="1">
    <citation type="submission" date="2019-06" db="EMBL/GenBank/DDBJ databases">
        <title>A chromosomal-level reference genome of Carpinus fangiana (Coryloideae, Betulaceae).</title>
        <authorList>
            <person name="Yang X."/>
            <person name="Wang Z."/>
            <person name="Zhang L."/>
            <person name="Hao G."/>
            <person name="Liu J."/>
            <person name="Yang Y."/>
        </authorList>
    </citation>
    <scope>NUCLEOTIDE SEQUENCE [LARGE SCALE GENOMIC DNA]</scope>
    <source>
        <strain evidence="2">Cfa_2016G</strain>
        <tissue evidence="2">Leaf</tissue>
    </source>
</reference>
<feature type="compositionally biased region" description="Basic and acidic residues" evidence="1">
    <location>
        <begin position="52"/>
        <end position="63"/>
    </location>
</feature>
<sequence>MPRSQHYAGTKNKEEHGSIVIHDSNSKNPKANPQRNTKTRTPMTPSQVTARADPDKSSKARHFLDSKTNMCVSRSRDQRESEVVGARVKCHHSGVRGLAAAETGKQAAGPGGLLILVAADGFQCLPLLYDPLDPKHPDRRSASDYWQIHEIISSIFLLSGVSDMEEQEVQGLMRPPQPQESTTIIMLLPPCSDGG</sequence>
<evidence type="ECO:0000313" key="2">
    <source>
        <dbReference type="EMBL" id="KAB8337216.1"/>
    </source>
</evidence>
<accession>A0A5N6KPX5</accession>
<gene>
    <name evidence="2" type="ORF">FH972_021518</name>
</gene>
<proteinExistence type="predicted"/>
<protein>
    <submittedName>
        <fullName evidence="2">Uncharacterized protein</fullName>
    </submittedName>
</protein>